<evidence type="ECO:0000259" key="4">
    <source>
        <dbReference type="Pfam" id="PF00549"/>
    </source>
</evidence>
<dbReference type="SUPFAM" id="SSF52210">
    <property type="entry name" value="Succinyl-CoA synthetase domains"/>
    <property type="match status" value="1"/>
</dbReference>
<keyword evidence="2" id="KW-0547">Nucleotide-binding</keyword>
<dbReference type="GO" id="GO:0005739">
    <property type="term" value="C:mitochondrion"/>
    <property type="evidence" value="ECO:0007669"/>
    <property type="project" value="TreeGrafter"/>
</dbReference>
<dbReference type="GO" id="GO:0006104">
    <property type="term" value="P:succinyl-CoA metabolic process"/>
    <property type="evidence" value="ECO:0007669"/>
    <property type="project" value="TreeGrafter"/>
</dbReference>
<dbReference type="OrthoDB" id="1552at2759"/>
<dbReference type="RefSeq" id="XP_010776188.1">
    <property type="nucleotide sequence ID" value="XM_010777886.1"/>
</dbReference>
<dbReference type="AlphaFoldDB" id="A0A6I9NMD4"/>
<dbReference type="GO" id="GO:0006099">
    <property type="term" value="P:tricarboxylic acid cycle"/>
    <property type="evidence" value="ECO:0007669"/>
    <property type="project" value="UniProtKB-KW"/>
</dbReference>
<evidence type="ECO:0000313" key="5">
    <source>
        <dbReference type="Proteomes" id="UP000504611"/>
    </source>
</evidence>
<dbReference type="Proteomes" id="UP000504611">
    <property type="component" value="Unplaced"/>
</dbReference>
<dbReference type="GeneID" id="104951247"/>
<name>A0A6I9NMD4_9TELE</name>
<organism evidence="5 6">
    <name type="scientific">Notothenia coriiceps</name>
    <name type="common">black rockcod</name>
    <dbReference type="NCBI Taxonomy" id="8208"/>
    <lineage>
        <taxon>Eukaryota</taxon>
        <taxon>Metazoa</taxon>
        <taxon>Chordata</taxon>
        <taxon>Craniata</taxon>
        <taxon>Vertebrata</taxon>
        <taxon>Euteleostomi</taxon>
        <taxon>Actinopterygii</taxon>
        <taxon>Neopterygii</taxon>
        <taxon>Teleostei</taxon>
        <taxon>Neoteleostei</taxon>
        <taxon>Acanthomorphata</taxon>
        <taxon>Eupercaria</taxon>
        <taxon>Perciformes</taxon>
        <taxon>Notothenioidei</taxon>
        <taxon>Nototheniidae</taxon>
        <taxon>Notothenia</taxon>
    </lineage>
</organism>
<keyword evidence="1" id="KW-0816">Tricarboxylic acid cycle</keyword>
<gene>
    <name evidence="6" type="primary">LOC104951247</name>
</gene>
<dbReference type="KEGG" id="ncc:104951247"/>
<dbReference type="InterPro" id="IPR016102">
    <property type="entry name" value="Succinyl-CoA_synth-like"/>
</dbReference>
<accession>A0A6I9NMD4</accession>
<evidence type="ECO:0000256" key="3">
    <source>
        <dbReference type="ARBA" id="ARBA00022840"/>
    </source>
</evidence>
<dbReference type="GO" id="GO:0004775">
    <property type="term" value="F:succinate-CoA ligase (ADP-forming) activity"/>
    <property type="evidence" value="ECO:0007669"/>
    <property type="project" value="TreeGrafter"/>
</dbReference>
<keyword evidence="5" id="KW-1185">Reference proteome</keyword>
<protein>
    <submittedName>
        <fullName evidence="6">Succinyl-CoA ligase [ADP-forming] subunit beta, mitochondrial-like</fullName>
    </submittedName>
</protein>
<reference evidence="6" key="1">
    <citation type="submission" date="2025-08" db="UniProtKB">
        <authorList>
            <consortium name="RefSeq"/>
        </authorList>
    </citation>
    <scope>IDENTIFICATION</scope>
    <source>
        <tissue evidence="6">Muscle</tissue>
    </source>
</reference>
<keyword evidence="3" id="KW-0067">ATP-binding</keyword>
<dbReference type="GO" id="GO:0042709">
    <property type="term" value="C:succinate-CoA ligase complex"/>
    <property type="evidence" value="ECO:0007669"/>
    <property type="project" value="TreeGrafter"/>
</dbReference>
<evidence type="ECO:0000256" key="1">
    <source>
        <dbReference type="ARBA" id="ARBA00022532"/>
    </source>
</evidence>
<dbReference type="InterPro" id="IPR005811">
    <property type="entry name" value="SUCC_ACL_C"/>
</dbReference>
<proteinExistence type="predicted"/>
<dbReference type="PANTHER" id="PTHR11815">
    <property type="entry name" value="SUCCINYL-COA SYNTHETASE BETA CHAIN"/>
    <property type="match status" value="1"/>
</dbReference>
<dbReference type="Pfam" id="PF00549">
    <property type="entry name" value="Ligase_CoA"/>
    <property type="match status" value="1"/>
</dbReference>
<sequence>MRCDVIAQGIIIAVRDLELKIPIVVRLQGTRVDDAKALIAASPLKILACDDLDEAAKMVVKLSEIVSLAKEAQVDITFQLPI</sequence>
<evidence type="ECO:0000313" key="6">
    <source>
        <dbReference type="RefSeq" id="XP_010776188.1"/>
    </source>
</evidence>
<dbReference type="GO" id="GO:0005524">
    <property type="term" value="F:ATP binding"/>
    <property type="evidence" value="ECO:0007669"/>
    <property type="project" value="UniProtKB-KW"/>
</dbReference>
<evidence type="ECO:0000256" key="2">
    <source>
        <dbReference type="ARBA" id="ARBA00022741"/>
    </source>
</evidence>
<dbReference type="PANTHER" id="PTHR11815:SF1">
    <property type="entry name" value="SUCCINATE--COA LIGASE [ADP-FORMING] SUBUNIT BETA, MITOCHONDRIAL"/>
    <property type="match status" value="1"/>
</dbReference>
<feature type="domain" description="ATP-citrate synthase/succinyl-CoA ligase C-terminal" evidence="4">
    <location>
        <begin position="2"/>
        <end position="60"/>
    </location>
</feature>
<dbReference type="Gene3D" id="3.40.50.261">
    <property type="entry name" value="Succinyl-CoA synthetase domains"/>
    <property type="match status" value="1"/>
</dbReference>